<evidence type="ECO:0000313" key="3">
    <source>
        <dbReference type="Proteomes" id="UP000799779"/>
    </source>
</evidence>
<sequence length="169" mass="18332">MKLTIFSLLPLLPAICAAIQIPRGTTSAAINLPQSSDLRIYHQSSLSLGIHEVSVGTPARVPIADSLIWGGPTRQNTPLAAITYSEEGQNTPEIRVYYITPKNTLGELAYFKGKWNNGADLGFPVLADSQALYALRVGFVIIVGYTNGQGDLAEAYYDTASPVWRTYTL</sequence>
<accession>A0A6A5W6Z8</accession>
<feature type="signal peptide" evidence="1">
    <location>
        <begin position="1"/>
        <end position="18"/>
    </location>
</feature>
<name>A0A6A5W6Z8_9PLEO</name>
<reference evidence="2" key="1">
    <citation type="journal article" date="2020" name="Stud. Mycol.">
        <title>101 Dothideomycetes genomes: a test case for predicting lifestyles and emergence of pathogens.</title>
        <authorList>
            <person name="Haridas S."/>
            <person name="Albert R."/>
            <person name="Binder M."/>
            <person name="Bloem J."/>
            <person name="Labutti K."/>
            <person name="Salamov A."/>
            <person name="Andreopoulos B."/>
            <person name="Baker S."/>
            <person name="Barry K."/>
            <person name="Bills G."/>
            <person name="Bluhm B."/>
            <person name="Cannon C."/>
            <person name="Castanera R."/>
            <person name="Culley D."/>
            <person name="Daum C."/>
            <person name="Ezra D."/>
            <person name="Gonzalez J."/>
            <person name="Henrissat B."/>
            <person name="Kuo A."/>
            <person name="Liang C."/>
            <person name="Lipzen A."/>
            <person name="Lutzoni F."/>
            <person name="Magnuson J."/>
            <person name="Mondo S."/>
            <person name="Nolan M."/>
            <person name="Ohm R."/>
            <person name="Pangilinan J."/>
            <person name="Park H.-J."/>
            <person name="Ramirez L."/>
            <person name="Alfaro M."/>
            <person name="Sun H."/>
            <person name="Tritt A."/>
            <person name="Yoshinaga Y."/>
            <person name="Zwiers L.-H."/>
            <person name="Turgeon B."/>
            <person name="Goodwin S."/>
            <person name="Spatafora J."/>
            <person name="Crous P."/>
            <person name="Grigoriev I."/>
        </authorList>
    </citation>
    <scope>NUCLEOTIDE SEQUENCE</scope>
    <source>
        <strain evidence="2">CBS 123094</strain>
    </source>
</reference>
<dbReference type="Gene3D" id="2.120.10.70">
    <property type="entry name" value="Fucose-specific lectin"/>
    <property type="match status" value="1"/>
</dbReference>
<gene>
    <name evidence="2" type="ORF">P154DRAFT_538424</name>
</gene>
<dbReference type="OrthoDB" id="407298at2759"/>
<evidence type="ECO:0000256" key="1">
    <source>
        <dbReference type="SAM" id="SignalP"/>
    </source>
</evidence>
<keyword evidence="1" id="KW-0732">Signal</keyword>
<evidence type="ECO:0000313" key="2">
    <source>
        <dbReference type="EMBL" id="KAF1995871.1"/>
    </source>
</evidence>
<proteinExistence type="predicted"/>
<dbReference type="EMBL" id="ML977632">
    <property type="protein sequence ID" value="KAF1995871.1"/>
    <property type="molecule type" value="Genomic_DNA"/>
</dbReference>
<dbReference type="Proteomes" id="UP000799779">
    <property type="component" value="Unassembled WGS sequence"/>
</dbReference>
<keyword evidence="3" id="KW-1185">Reference proteome</keyword>
<dbReference type="AlphaFoldDB" id="A0A6A5W6Z8"/>
<organism evidence="2 3">
    <name type="scientific">Amniculicola lignicola CBS 123094</name>
    <dbReference type="NCBI Taxonomy" id="1392246"/>
    <lineage>
        <taxon>Eukaryota</taxon>
        <taxon>Fungi</taxon>
        <taxon>Dikarya</taxon>
        <taxon>Ascomycota</taxon>
        <taxon>Pezizomycotina</taxon>
        <taxon>Dothideomycetes</taxon>
        <taxon>Pleosporomycetidae</taxon>
        <taxon>Pleosporales</taxon>
        <taxon>Amniculicolaceae</taxon>
        <taxon>Amniculicola</taxon>
    </lineage>
</organism>
<feature type="chain" id="PRO_5025658142" evidence="1">
    <location>
        <begin position="19"/>
        <end position="169"/>
    </location>
</feature>
<protein>
    <submittedName>
        <fullName evidence="2">Uncharacterized protein</fullName>
    </submittedName>
</protein>